<dbReference type="GO" id="GO:0032259">
    <property type="term" value="P:methylation"/>
    <property type="evidence" value="ECO:0007669"/>
    <property type="project" value="UniProtKB-KW"/>
</dbReference>
<evidence type="ECO:0000256" key="3">
    <source>
        <dbReference type="ARBA" id="ARBA00004286"/>
    </source>
</evidence>
<dbReference type="PROSITE" id="PS50806">
    <property type="entry name" value="KRAB_RELATED"/>
    <property type="match status" value="1"/>
</dbReference>
<dbReference type="InParanoid" id="H0XJF3"/>
<feature type="compositionally biased region" description="Basic and acidic residues" evidence="43">
    <location>
        <begin position="10"/>
        <end position="22"/>
    </location>
</feature>
<dbReference type="GO" id="GO:0140944">
    <property type="term" value="F:histone H4K20 monomethyltransferase activity"/>
    <property type="evidence" value="ECO:0007669"/>
    <property type="project" value="UniProtKB-EC"/>
</dbReference>
<evidence type="ECO:0000256" key="6">
    <source>
        <dbReference type="ARBA" id="ARBA00012182"/>
    </source>
</evidence>
<evidence type="ECO:0000256" key="40">
    <source>
        <dbReference type="ARBA" id="ARBA00080805"/>
    </source>
</evidence>
<dbReference type="EMBL" id="AAQR03166500">
    <property type="status" value="NOT_ANNOTATED_CDS"/>
    <property type="molecule type" value="Genomic_DNA"/>
</dbReference>
<keyword evidence="13" id="KW-0808">Transferase</keyword>
<evidence type="ECO:0000256" key="15">
    <source>
        <dbReference type="ARBA" id="ARBA00022723"/>
    </source>
</evidence>
<evidence type="ECO:0000313" key="48">
    <source>
        <dbReference type="Ensembl" id="ENSOGAP00000016243.1"/>
    </source>
</evidence>
<dbReference type="EC" id="2.1.1.361" evidence="8"/>
<dbReference type="PROSITE" id="PS50280">
    <property type="entry name" value="SET"/>
    <property type="match status" value="1"/>
</dbReference>
<evidence type="ECO:0000256" key="24">
    <source>
        <dbReference type="ARBA" id="ARBA00023242"/>
    </source>
</evidence>
<feature type="domain" description="C2H2-type" evidence="44">
    <location>
        <begin position="695"/>
        <end position="722"/>
    </location>
</feature>
<dbReference type="GO" id="GO:0006355">
    <property type="term" value="P:regulation of DNA-templated transcription"/>
    <property type="evidence" value="ECO:0007669"/>
    <property type="project" value="InterPro"/>
</dbReference>
<protein>
    <recommendedName>
        <fullName evidence="33">Histone-lysine N-methyltransferase PRDM9</fullName>
        <ecNumber evidence="6">2.1.1.354</ecNumber>
        <ecNumber evidence="7">2.1.1.355</ecNumber>
        <ecNumber evidence="5">2.1.1.359</ecNumber>
        <ecNumber evidence="8">2.1.1.361</ecNumber>
        <ecNumber evidence="9">2.1.1.362</ecNumber>
    </recommendedName>
    <alternativeName>
        <fullName evidence="35">PR domain zinc finger protein 9</fullName>
    </alternativeName>
    <alternativeName>
        <fullName evidence="41">PR domain-containing protein 9</fullName>
    </alternativeName>
    <alternativeName>
        <fullName evidence="37">Protein-lysine N-methyltransferase PRDM9</fullName>
    </alternativeName>
    <alternativeName>
        <fullName evidence="38">[histone H3]-lysine36 N-trimethyltransferase PRDM9</fullName>
    </alternativeName>
    <alternativeName>
        <fullName evidence="39">[histone H3]-lysine4 N-trimethyltransferase PRDM9</fullName>
    </alternativeName>
    <alternativeName>
        <fullName evidence="34">[histone H3]-lysine9 N-trimethyltransferase PRDM9</fullName>
    </alternativeName>
    <alternativeName>
        <fullName evidence="36">[histone H4]-N-methyl-L-lysine20 N-methyltransferase PRDM9</fullName>
    </alternativeName>
    <alternativeName>
        <fullName evidence="40">[histone H4]-lysine20 N-methyltransferase PRDM9</fullName>
    </alternativeName>
</protein>
<dbReference type="GO" id="GO:0005694">
    <property type="term" value="C:chromosome"/>
    <property type="evidence" value="ECO:0007669"/>
    <property type="project" value="UniProtKB-SubCell"/>
</dbReference>
<evidence type="ECO:0000256" key="35">
    <source>
        <dbReference type="ARBA" id="ARBA00076318"/>
    </source>
</evidence>
<dbReference type="InterPro" id="IPR013087">
    <property type="entry name" value="Znf_C2H2_type"/>
</dbReference>
<dbReference type="FunFam" id="3.30.160.60:FF:000295">
    <property type="entry name" value="zinc finger protein 19"/>
    <property type="match status" value="1"/>
</dbReference>
<dbReference type="eggNOG" id="KOG1721">
    <property type="taxonomic scope" value="Eukaryota"/>
</dbReference>
<dbReference type="FunFam" id="2.170.270.10:FF:000031">
    <property type="entry name" value="probable histone-lysine N-methyltransferase PRDM7"/>
    <property type="match status" value="1"/>
</dbReference>
<evidence type="ECO:0000313" key="49">
    <source>
        <dbReference type="Proteomes" id="UP000005225"/>
    </source>
</evidence>
<evidence type="ECO:0000256" key="28">
    <source>
        <dbReference type="ARBA" id="ARBA00048710"/>
    </source>
</evidence>
<feature type="domain" description="C2H2-type" evidence="44">
    <location>
        <begin position="667"/>
        <end position="694"/>
    </location>
</feature>
<evidence type="ECO:0000256" key="34">
    <source>
        <dbReference type="ARBA" id="ARBA00075660"/>
    </source>
</evidence>
<comment type="catalytic activity">
    <reaction evidence="32">
        <text>N(6)-methyl-L-lysyl-[protein] + S-adenosyl-L-methionine = N(6),N(6)-dimethyl-L-lysyl-[protein] + S-adenosyl-L-homocysteine + H(+)</text>
        <dbReference type="Rhea" id="RHEA:54196"/>
        <dbReference type="Rhea" id="RHEA-COMP:13053"/>
        <dbReference type="Rhea" id="RHEA-COMP:13827"/>
        <dbReference type="ChEBI" id="CHEBI:15378"/>
        <dbReference type="ChEBI" id="CHEBI:57856"/>
        <dbReference type="ChEBI" id="CHEBI:59789"/>
        <dbReference type="ChEBI" id="CHEBI:61929"/>
        <dbReference type="ChEBI" id="CHEBI:61976"/>
    </reaction>
    <physiologicalReaction direction="left-to-right" evidence="32">
        <dbReference type="Rhea" id="RHEA:54197"/>
    </physiologicalReaction>
</comment>
<dbReference type="InterPro" id="IPR048414">
    <property type="entry name" value="PDRM9-like_Znf-C2H2"/>
</dbReference>
<dbReference type="Pfam" id="PF09514">
    <property type="entry name" value="SSXRD"/>
    <property type="match status" value="1"/>
</dbReference>
<dbReference type="FunFam" id="3.30.160.60:FF:000601">
    <property type="entry name" value="Histone-lysine N-methyltransferase PRDM9"/>
    <property type="match status" value="1"/>
</dbReference>
<reference evidence="48" key="2">
    <citation type="submission" date="2025-08" db="UniProtKB">
        <authorList>
            <consortium name="Ensembl"/>
        </authorList>
    </citation>
    <scope>IDENTIFICATION</scope>
</reference>
<evidence type="ECO:0000256" key="36">
    <source>
        <dbReference type="ARBA" id="ARBA00076494"/>
    </source>
</evidence>
<keyword evidence="18" id="KW-0862">Zinc</keyword>
<dbReference type="InterPro" id="IPR046341">
    <property type="entry name" value="SET_dom_sf"/>
</dbReference>
<evidence type="ECO:0000256" key="29">
    <source>
        <dbReference type="ARBA" id="ARBA00050525"/>
    </source>
</evidence>
<dbReference type="FunFam" id="3.30.160.60:FF:001312">
    <property type="entry name" value="Histone-lysine N-methyltransferase PRDM9"/>
    <property type="match status" value="1"/>
</dbReference>
<evidence type="ECO:0000256" key="43">
    <source>
        <dbReference type="SAM" id="MobiDB-lite"/>
    </source>
</evidence>
<evidence type="ECO:0000256" key="38">
    <source>
        <dbReference type="ARBA" id="ARBA00078684"/>
    </source>
</evidence>
<dbReference type="GO" id="GO:0010844">
    <property type="term" value="F:recombination hotspot binding"/>
    <property type="evidence" value="ECO:0007669"/>
    <property type="project" value="TreeGrafter"/>
</dbReference>
<keyword evidence="22" id="KW-0010">Activator</keyword>
<keyword evidence="49" id="KW-1185">Reference proteome</keyword>
<evidence type="ECO:0000256" key="13">
    <source>
        <dbReference type="ARBA" id="ARBA00022679"/>
    </source>
</evidence>
<evidence type="ECO:0000256" key="42">
    <source>
        <dbReference type="PROSITE-ProRule" id="PRU00042"/>
    </source>
</evidence>
<feature type="compositionally biased region" description="Basic and acidic residues" evidence="43">
    <location>
        <begin position="438"/>
        <end position="451"/>
    </location>
</feature>
<dbReference type="Gene3D" id="2.170.270.10">
    <property type="entry name" value="SET domain"/>
    <property type="match status" value="1"/>
</dbReference>
<dbReference type="PROSITE" id="PS50805">
    <property type="entry name" value="KRAB"/>
    <property type="match status" value="1"/>
</dbReference>
<evidence type="ECO:0000256" key="32">
    <source>
        <dbReference type="ARBA" id="ARBA00052988"/>
    </source>
</evidence>
<dbReference type="GO" id="GO:0043565">
    <property type="term" value="F:sequence-specific DNA binding"/>
    <property type="evidence" value="ECO:0007669"/>
    <property type="project" value="UniProtKB-ARBA"/>
</dbReference>
<evidence type="ECO:0000259" key="44">
    <source>
        <dbReference type="PROSITE" id="PS50157"/>
    </source>
</evidence>
<dbReference type="PANTHER" id="PTHR16515:SF10">
    <property type="entry name" value="HISTONE-LYSINE N-METHYLTRANSFERASE PRDM9-RELATED"/>
    <property type="match status" value="1"/>
</dbReference>
<feature type="compositionally biased region" description="Basic and acidic residues" evidence="43">
    <location>
        <begin position="459"/>
        <end position="468"/>
    </location>
</feature>
<evidence type="ECO:0000256" key="20">
    <source>
        <dbReference type="ARBA" id="ARBA00023015"/>
    </source>
</evidence>
<feature type="region of interest" description="Disordered" evidence="43">
    <location>
        <begin position="1"/>
        <end position="26"/>
    </location>
</feature>
<evidence type="ECO:0000259" key="46">
    <source>
        <dbReference type="PROSITE" id="PS50805"/>
    </source>
</evidence>
<keyword evidence="14" id="KW-0949">S-adenosyl-L-methionine</keyword>
<dbReference type="FunFam" id="3.30.160.60:FF:002343">
    <property type="entry name" value="Zinc finger protein 33A"/>
    <property type="match status" value="2"/>
</dbReference>
<dbReference type="SUPFAM" id="SSF57667">
    <property type="entry name" value="beta-beta-alpha zinc fingers"/>
    <property type="match status" value="5"/>
</dbReference>
<dbReference type="CDD" id="cd07765">
    <property type="entry name" value="KRAB_A-box"/>
    <property type="match status" value="1"/>
</dbReference>
<dbReference type="InterPro" id="IPR050331">
    <property type="entry name" value="Zinc_finger"/>
</dbReference>
<dbReference type="EMBL" id="AAQR03166498">
    <property type="status" value="NOT_ANNOTATED_CDS"/>
    <property type="molecule type" value="Genomic_DNA"/>
</dbReference>
<evidence type="ECO:0000259" key="47">
    <source>
        <dbReference type="PROSITE" id="PS50806"/>
    </source>
</evidence>
<dbReference type="Pfam" id="PF21549">
    <property type="entry name" value="PRDM2_PR"/>
    <property type="match status" value="1"/>
</dbReference>
<evidence type="ECO:0000256" key="23">
    <source>
        <dbReference type="ARBA" id="ARBA00023163"/>
    </source>
</evidence>
<feature type="domain" description="C2H2-type" evidence="44">
    <location>
        <begin position="612"/>
        <end position="639"/>
    </location>
</feature>
<comment type="subcellular location">
    <subcellularLocation>
        <location evidence="3">Chromosome</location>
    </subcellularLocation>
    <subcellularLocation>
        <location evidence="2">Nucleus</location>
    </subcellularLocation>
</comment>
<comment type="catalytic activity">
    <reaction evidence="30">
        <text>L-lysyl(9)-[histone H3] + 3 S-adenosyl-L-methionine = N(6),N(6),N(6)-trimethyl-L-lysyl(9)-[histone H3] + 3 S-adenosyl-L-homocysteine + 3 H(+)</text>
        <dbReference type="Rhea" id="RHEA:60276"/>
        <dbReference type="Rhea" id="RHEA-COMP:15538"/>
        <dbReference type="Rhea" id="RHEA-COMP:15546"/>
        <dbReference type="ChEBI" id="CHEBI:15378"/>
        <dbReference type="ChEBI" id="CHEBI:29969"/>
        <dbReference type="ChEBI" id="CHEBI:57856"/>
        <dbReference type="ChEBI" id="CHEBI:59789"/>
        <dbReference type="ChEBI" id="CHEBI:61961"/>
        <dbReference type="EC" id="2.1.1.355"/>
    </reaction>
    <physiologicalReaction direction="left-to-right" evidence="30">
        <dbReference type="Rhea" id="RHEA:60277"/>
    </physiologicalReaction>
</comment>
<dbReference type="InterPro" id="IPR036051">
    <property type="entry name" value="KRAB_dom_sf"/>
</dbReference>
<evidence type="ECO:0000256" key="9">
    <source>
        <dbReference type="ARBA" id="ARBA00012188"/>
    </source>
</evidence>
<dbReference type="CDD" id="cd19193">
    <property type="entry name" value="PR-SET_PRDM7_9"/>
    <property type="match status" value="1"/>
</dbReference>
<dbReference type="GO" id="GO:0061982">
    <property type="term" value="P:meiosis I cell cycle process"/>
    <property type="evidence" value="ECO:0007669"/>
    <property type="project" value="UniProtKB-ARBA"/>
</dbReference>
<keyword evidence="12" id="KW-0489">Methyltransferase</keyword>
<keyword evidence="10" id="KW-0158">Chromosome</keyword>
<organism evidence="48 49">
    <name type="scientific">Otolemur garnettii</name>
    <name type="common">Small-eared galago</name>
    <name type="synonym">Garnett's greater bushbaby</name>
    <dbReference type="NCBI Taxonomy" id="30611"/>
    <lineage>
        <taxon>Eukaryota</taxon>
        <taxon>Metazoa</taxon>
        <taxon>Chordata</taxon>
        <taxon>Craniata</taxon>
        <taxon>Vertebrata</taxon>
        <taxon>Euteleostomi</taxon>
        <taxon>Mammalia</taxon>
        <taxon>Eutheria</taxon>
        <taxon>Euarchontoglires</taxon>
        <taxon>Primates</taxon>
        <taxon>Strepsirrhini</taxon>
        <taxon>Lorisiformes</taxon>
        <taxon>Galagidae</taxon>
        <taxon>Otolemur</taxon>
    </lineage>
</organism>
<keyword evidence="25" id="KW-0469">Meiosis</keyword>
<feature type="domain" description="C2H2-type" evidence="44">
    <location>
        <begin position="531"/>
        <end position="558"/>
    </location>
</feature>
<dbReference type="EMBL" id="AAQR03166497">
    <property type="status" value="NOT_ANNOTATED_CDS"/>
    <property type="molecule type" value="Genomic_DNA"/>
</dbReference>
<dbReference type="EMBL" id="AAQR03166496">
    <property type="status" value="NOT_ANNOTATED_CDS"/>
    <property type="molecule type" value="Genomic_DNA"/>
</dbReference>
<comment type="function">
    <text evidence="1">May be involved in transcriptional regulation.</text>
</comment>
<accession>H0XJF3</accession>
<feature type="domain" description="C2H2-type" evidence="44">
    <location>
        <begin position="395"/>
        <end position="423"/>
    </location>
</feature>
<dbReference type="GO" id="GO:0035825">
    <property type="term" value="P:homologous recombination"/>
    <property type="evidence" value="ECO:0007669"/>
    <property type="project" value="UniProtKB-ARBA"/>
</dbReference>
<comment type="catalytic activity">
    <reaction evidence="31">
        <text>L-lysyl(4)-[histone H3] + 3 S-adenosyl-L-methionine = N(6),N(6),N(6)-trimethyl-L-lysyl(4)-[histone H3] + 3 S-adenosyl-L-homocysteine + 3 H(+)</text>
        <dbReference type="Rhea" id="RHEA:60260"/>
        <dbReference type="Rhea" id="RHEA-COMP:15537"/>
        <dbReference type="Rhea" id="RHEA-COMP:15547"/>
        <dbReference type="ChEBI" id="CHEBI:15378"/>
        <dbReference type="ChEBI" id="CHEBI:29969"/>
        <dbReference type="ChEBI" id="CHEBI:57856"/>
        <dbReference type="ChEBI" id="CHEBI:59789"/>
        <dbReference type="ChEBI" id="CHEBI:61961"/>
        <dbReference type="EC" id="2.1.1.354"/>
    </reaction>
    <physiologicalReaction direction="left-to-right" evidence="31">
        <dbReference type="Rhea" id="RHEA:60261"/>
    </physiologicalReaction>
</comment>
<dbReference type="GO" id="GO:0008270">
    <property type="term" value="F:zinc ion binding"/>
    <property type="evidence" value="ECO:0007669"/>
    <property type="project" value="UniProtKB-KW"/>
</dbReference>
<reference evidence="49" key="1">
    <citation type="submission" date="2011-03" db="EMBL/GenBank/DDBJ databases">
        <title>Version 3 of the genome sequence of Otolemur garnettii (Bushbaby).</title>
        <authorList>
            <consortium name="The Broad Institute Genome Sequencing Platform"/>
            <person name="Di Palma F."/>
            <person name="Johnson J."/>
            <person name="Lander E.S."/>
            <person name="Lindblad-Toh K."/>
            <person name="Jaffe D.B."/>
            <person name="Gnerre S."/>
            <person name="MacCallum I."/>
            <person name="Przybylski D."/>
            <person name="Ribeiro F.J."/>
            <person name="Burton J.N."/>
            <person name="Walker B.J."/>
            <person name="Sharpe T."/>
            <person name="Hall G."/>
        </authorList>
    </citation>
    <scope>NUCLEOTIDE SEQUENCE [LARGE SCALE GENOMIC DNA]</scope>
</reference>
<dbReference type="PROSITE" id="PS50157">
    <property type="entry name" value="ZINC_FINGER_C2H2_2"/>
    <property type="match status" value="8"/>
</dbReference>
<dbReference type="Proteomes" id="UP000005225">
    <property type="component" value="Unassembled WGS sequence"/>
</dbReference>
<evidence type="ECO:0000256" key="14">
    <source>
        <dbReference type="ARBA" id="ARBA00022691"/>
    </source>
</evidence>
<dbReference type="EC" id="2.1.1.355" evidence="7"/>
<keyword evidence="16" id="KW-0677">Repeat</keyword>
<feature type="domain" description="C2H2-type" evidence="44">
    <location>
        <begin position="723"/>
        <end position="746"/>
    </location>
</feature>
<dbReference type="GO" id="GO:0140999">
    <property type="term" value="F:histone H3K4 trimethyltransferase activity"/>
    <property type="evidence" value="ECO:0007669"/>
    <property type="project" value="UniProtKB-EC"/>
</dbReference>
<keyword evidence="15" id="KW-0479">Metal-binding</keyword>
<comment type="catalytic activity">
    <reaction evidence="28">
        <text>N(6)-methyl-L-lysyl(20)-[histone H4] + S-adenosyl-L-methionine = N(6),N(6)-dimethyl-L-lysyl(20)-[histone H4] + S-adenosyl-L-homocysteine + H(+)</text>
        <dbReference type="Rhea" id="RHEA:60348"/>
        <dbReference type="Rhea" id="RHEA-COMP:15555"/>
        <dbReference type="Rhea" id="RHEA-COMP:15556"/>
        <dbReference type="ChEBI" id="CHEBI:15378"/>
        <dbReference type="ChEBI" id="CHEBI:57856"/>
        <dbReference type="ChEBI" id="CHEBI:59789"/>
        <dbReference type="ChEBI" id="CHEBI:61929"/>
        <dbReference type="ChEBI" id="CHEBI:61976"/>
        <dbReference type="EC" id="2.1.1.362"/>
    </reaction>
    <physiologicalReaction direction="left-to-right" evidence="28">
        <dbReference type="Rhea" id="RHEA:60349"/>
    </physiologicalReaction>
</comment>
<evidence type="ECO:0000256" key="22">
    <source>
        <dbReference type="ARBA" id="ARBA00023159"/>
    </source>
</evidence>
<dbReference type="AlphaFoldDB" id="H0XJF3"/>
<feature type="region of interest" description="Disordered" evidence="43">
    <location>
        <begin position="427"/>
        <end position="517"/>
    </location>
</feature>
<evidence type="ECO:0000256" key="12">
    <source>
        <dbReference type="ARBA" id="ARBA00022603"/>
    </source>
</evidence>
<dbReference type="InterPro" id="IPR036236">
    <property type="entry name" value="Znf_C2H2_sf"/>
</dbReference>
<reference evidence="48" key="3">
    <citation type="submission" date="2025-09" db="UniProtKB">
        <authorList>
            <consortium name="Ensembl"/>
        </authorList>
    </citation>
    <scope>IDENTIFICATION</scope>
</reference>
<evidence type="ECO:0000256" key="8">
    <source>
        <dbReference type="ARBA" id="ARBA00012187"/>
    </source>
</evidence>
<feature type="region of interest" description="Disordered" evidence="43">
    <location>
        <begin position="149"/>
        <end position="174"/>
    </location>
</feature>
<keyword evidence="11" id="KW-0488">Methylation</keyword>
<evidence type="ECO:0000256" key="5">
    <source>
        <dbReference type="ARBA" id="ARBA00012178"/>
    </source>
</evidence>
<dbReference type="PANTHER" id="PTHR16515">
    <property type="entry name" value="PR DOMAIN ZINC FINGER PROTEIN"/>
    <property type="match status" value="1"/>
</dbReference>
<evidence type="ECO:0000256" key="26">
    <source>
        <dbReference type="ARBA" id="ARBA00047738"/>
    </source>
</evidence>
<evidence type="ECO:0000256" key="10">
    <source>
        <dbReference type="ARBA" id="ARBA00022454"/>
    </source>
</evidence>
<evidence type="ECO:0000256" key="2">
    <source>
        <dbReference type="ARBA" id="ARBA00004123"/>
    </source>
</evidence>
<dbReference type="EC" id="2.1.1.354" evidence="6"/>
<evidence type="ECO:0000256" key="7">
    <source>
        <dbReference type="ARBA" id="ARBA00012183"/>
    </source>
</evidence>
<evidence type="ECO:0000256" key="4">
    <source>
        <dbReference type="ARBA" id="ARBA00006991"/>
    </source>
</evidence>
<dbReference type="GO" id="GO:0140949">
    <property type="term" value="F:histone H3K9 trimethyltransferase activity"/>
    <property type="evidence" value="ECO:0007669"/>
    <property type="project" value="UniProtKB-EC"/>
</dbReference>
<dbReference type="FunFam" id="3.30.160.60:FF:000155">
    <property type="entry name" value="zinc finger protein 133 isoform X1"/>
    <property type="match status" value="1"/>
</dbReference>
<feature type="compositionally biased region" description="Basic and acidic residues" evidence="43">
    <location>
        <begin position="495"/>
        <end position="517"/>
    </location>
</feature>
<dbReference type="Pfam" id="PF00096">
    <property type="entry name" value="zf-C2H2"/>
    <property type="match status" value="5"/>
</dbReference>
<dbReference type="HOGENOM" id="CLU_002678_32_0_1"/>
<dbReference type="SMART" id="SM00355">
    <property type="entry name" value="ZnF_C2H2"/>
    <property type="match status" value="8"/>
</dbReference>
<dbReference type="Pfam" id="PF21225">
    <property type="entry name" value="zf-C2H2_5"/>
    <property type="match status" value="1"/>
</dbReference>
<dbReference type="InterPro" id="IPR001214">
    <property type="entry name" value="SET_dom"/>
</dbReference>
<dbReference type="Pfam" id="PF01352">
    <property type="entry name" value="KRAB"/>
    <property type="match status" value="1"/>
</dbReference>
<evidence type="ECO:0000256" key="1">
    <source>
        <dbReference type="ARBA" id="ARBA00003767"/>
    </source>
</evidence>
<feature type="domain" description="C2H2-type" evidence="44">
    <location>
        <begin position="639"/>
        <end position="666"/>
    </location>
</feature>
<keyword evidence="24" id="KW-0539">Nucleus</keyword>
<dbReference type="SUPFAM" id="SSF109640">
    <property type="entry name" value="KRAB domain (Kruppel-associated box)"/>
    <property type="match status" value="1"/>
</dbReference>
<keyword evidence="17 42" id="KW-0863">Zinc-finger</keyword>
<dbReference type="InterPro" id="IPR044417">
    <property type="entry name" value="PRDM7_9_PR-SET"/>
</dbReference>
<keyword evidence="19" id="KW-0156">Chromatin regulator</keyword>
<evidence type="ECO:0000256" key="33">
    <source>
        <dbReference type="ARBA" id="ARBA00072902"/>
    </source>
</evidence>
<evidence type="ECO:0000256" key="11">
    <source>
        <dbReference type="ARBA" id="ARBA00022481"/>
    </source>
</evidence>
<feature type="domain" description="KRAB-related" evidence="47">
    <location>
        <begin position="27"/>
        <end position="90"/>
    </location>
</feature>
<dbReference type="EC" id="2.1.1.362" evidence="9"/>
<evidence type="ECO:0000256" key="37">
    <source>
        <dbReference type="ARBA" id="ARBA00076659"/>
    </source>
</evidence>
<evidence type="ECO:0000256" key="18">
    <source>
        <dbReference type="ARBA" id="ARBA00022833"/>
    </source>
</evidence>
<comment type="catalytic activity">
    <reaction evidence="29">
        <text>L-lysyl(36)-[histone H3] + 3 S-adenosyl-L-methionine = N(6),N(6),N(6)-trimethyl-L-lysyl(36)-[histone H3] + 3 S-adenosyl-L-homocysteine + 3 H(+)</text>
        <dbReference type="Rhea" id="RHEA:60324"/>
        <dbReference type="Rhea" id="RHEA-COMP:9785"/>
        <dbReference type="Rhea" id="RHEA-COMP:15536"/>
        <dbReference type="ChEBI" id="CHEBI:15378"/>
        <dbReference type="ChEBI" id="CHEBI:29969"/>
        <dbReference type="ChEBI" id="CHEBI:57856"/>
        <dbReference type="ChEBI" id="CHEBI:59789"/>
        <dbReference type="ChEBI" id="CHEBI:61961"/>
        <dbReference type="EC" id="2.1.1.359"/>
    </reaction>
    <physiologicalReaction direction="left-to-right" evidence="29">
        <dbReference type="Rhea" id="RHEA:60325"/>
    </physiologicalReaction>
</comment>
<dbReference type="Gene3D" id="6.10.140.140">
    <property type="match status" value="1"/>
</dbReference>
<evidence type="ECO:0000256" key="25">
    <source>
        <dbReference type="ARBA" id="ARBA00023254"/>
    </source>
</evidence>
<dbReference type="InterPro" id="IPR003655">
    <property type="entry name" value="aKRAB"/>
</dbReference>
<feature type="domain" description="KRAB" evidence="46">
    <location>
        <begin position="30"/>
        <end position="101"/>
    </location>
</feature>
<evidence type="ECO:0000256" key="27">
    <source>
        <dbReference type="ARBA" id="ARBA00048226"/>
    </source>
</evidence>
<dbReference type="STRING" id="30611.ENSOGAP00000016243"/>
<dbReference type="EMBL" id="AAQR03166501">
    <property type="status" value="NOT_ANNOTATED_CDS"/>
    <property type="molecule type" value="Genomic_DNA"/>
</dbReference>
<evidence type="ECO:0000256" key="19">
    <source>
        <dbReference type="ARBA" id="ARBA00022853"/>
    </source>
</evidence>
<dbReference type="Ensembl" id="ENSOGAT00000032003.1">
    <property type="protein sequence ID" value="ENSOGAP00000016243.1"/>
    <property type="gene ID" value="ENSOGAG00000027365.1"/>
</dbReference>
<evidence type="ECO:0000256" key="17">
    <source>
        <dbReference type="ARBA" id="ARBA00022771"/>
    </source>
</evidence>
<dbReference type="GO" id="GO:0010845">
    <property type="term" value="P:positive regulation of reciprocal meiotic recombination"/>
    <property type="evidence" value="ECO:0007669"/>
    <property type="project" value="UniProtKB-ARBA"/>
</dbReference>
<feature type="domain" description="SET" evidence="45">
    <location>
        <begin position="250"/>
        <end position="364"/>
    </location>
</feature>
<name>H0XJF3_OTOGA</name>
<evidence type="ECO:0000256" key="39">
    <source>
        <dbReference type="ARBA" id="ARBA00080666"/>
    </source>
</evidence>
<keyword evidence="23" id="KW-0804">Transcription</keyword>
<dbReference type="EC" id="2.1.1.359" evidence="5"/>
<dbReference type="GO" id="GO:0140941">
    <property type="term" value="F:histone H4K20me methyltransferase activity"/>
    <property type="evidence" value="ECO:0007669"/>
    <property type="project" value="UniProtKB-EC"/>
</dbReference>
<dbReference type="EMBL" id="AAQR03166499">
    <property type="status" value="NOT_ANNOTATED_CDS"/>
    <property type="molecule type" value="Genomic_DNA"/>
</dbReference>
<dbReference type="GeneTree" id="ENSGT00940000158211"/>
<dbReference type="OMA" id="KRTWQRE"/>
<dbReference type="InterPro" id="IPR001909">
    <property type="entry name" value="KRAB"/>
</dbReference>
<evidence type="ECO:0000256" key="30">
    <source>
        <dbReference type="ARBA" id="ARBA00052676"/>
    </source>
</evidence>
<dbReference type="PROSITE" id="PS00028">
    <property type="entry name" value="ZINC_FINGER_C2H2_1"/>
    <property type="match status" value="5"/>
</dbReference>
<dbReference type="eggNOG" id="KOG2461">
    <property type="taxonomic scope" value="Eukaryota"/>
</dbReference>
<dbReference type="GO" id="GO:0005654">
    <property type="term" value="C:nucleoplasm"/>
    <property type="evidence" value="ECO:0007669"/>
    <property type="project" value="UniProtKB-ARBA"/>
</dbReference>
<comment type="similarity">
    <text evidence="4">Belongs to the krueppel C2H2-type zinc-finger protein family.</text>
</comment>
<dbReference type="GO" id="GO:0140955">
    <property type="term" value="F:histone H3K36 trimethyltransferase activity"/>
    <property type="evidence" value="ECO:0007669"/>
    <property type="project" value="UniProtKB-EC"/>
</dbReference>
<sequence>KFSTMSLNRSQEDSPEIDKGQEGKSPQLKDAFKDISIYFSKEEWAEMGDWEKMHYRNVKRNYNVLIDIGLRTPRPAFIQAIKYQVDDAEDLEDEFTELSDLIKHPWMAFRMEQSKCQKKVFHRNPNTGNRMTNNKENNLVLHLGSSPNISGSEEHQKCVSPPGEPSTSGQHSKRKWDLRIKDIEVRMYSLQERGHAYKEFSKPQDDDYLYCEKCQNSFIDNSAVHGPPTFVKYTAMHKVHPNHSVLSLPPGLGIRTSDISWAGLGVLNEASDLQPGMHFGPYEAQVIQDEEAANSEYSWLITKGRNCYEYVDEKDESQSNWMRYVNCAQDEEEQNLVAFQNHRQIFYQTCWAIRPVCKLLVWYWDKYVQELGIKWGSMWKKELTAGQAEPKPEIHPCPSCSLAFSTQKFLSQHVECTHSSQISLGTSGRKYLQPDTPCPKDENQEPQHSDPHSWNNKTKGQEVKEMSKPSHKKTQQSRISRIFSCPPKRQMGSSREGERMIAEEPRPDQKEGPGDTRKLCMTVGISRIAKVKNGECRQSFSDKSNLLTHQRTHTDTREKPYICRECERGFSQNPNLLTHQRTHTGEKPYIFRECGKPHLLRHQRTHTGEKPYVCRDCGQSFHNKSSLLTHQRIHTGKSYVFRECGQEFSQKPHLITHQRTHAEEKPYVCRGYGQSFHDKSSLLRHQRIHTGEKLYVCMHCERGFSCKSTLLTHQRTHTGEKPYVCRDCAQSFHDKSALLTHQRTHT</sequence>
<comment type="catalytic activity">
    <reaction evidence="27">
        <text>L-lysyl(20)-[histone H4] + S-adenosyl-L-methionine = N(6)-methyl-L-lysyl(20)-[histone H4] + S-adenosyl-L-homocysteine + H(+)</text>
        <dbReference type="Rhea" id="RHEA:60344"/>
        <dbReference type="Rhea" id="RHEA-COMP:15554"/>
        <dbReference type="Rhea" id="RHEA-COMP:15555"/>
        <dbReference type="ChEBI" id="CHEBI:15378"/>
        <dbReference type="ChEBI" id="CHEBI:29969"/>
        <dbReference type="ChEBI" id="CHEBI:57856"/>
        <dbReference type="ChEBI" id="CHEBI:59789"/>
        <dbReference type="ChEBI" id="CHEBI:61929"/>
        <dbReference type="EC" id="2.1.1.361"/>
    </reaction>
    <physiologicalReaction direction="left-to-right" evidence="27">
        <dbReference type="Rhea" id="RHEA:60345"/>
    </physiologicalReaction>
</comment>
<evidence type="ECO:0000259" key="45">
    <source>
        <dbReference type="PROSITE" id="PS50280"/>
    </source>
</evidence>
<comment type="catalytic activity">
    <reaction evidence="26">
        <text>L-lysyl-[protein] + S-adenosyl-L-methionine = N(6)-methyl-L-lysyl-[protein] + S-adenosyl-L-homocysteine + H(+)</text>
        <dbReference type="Rhea" id="RHEA:51736"/>
        <dbReference type="Rhea" id="RHEA-COMP:9752"/>
        <dbReference type="Rhea" id="RHEA-COMP:13053"/>
        <dbReference type="ChEBI" id="CHEBI:15378"/>
        <dbReference type="ChEBI" id="CHEBI:29969"/>
        <dbReference type="ChEBI" id="CHEBI:57856"/>
        <dbReference type="ChEBI" id="CHEBI:59789"/>
        <dbReference type="ChEBI" id="CHEBI:61929"/>
    </reaction>
    <physiologicalReaction direction="left-to-right" evidence="26">
        <dbReference type="Rhea" id="RHEA:51737"/>
    </physiologicalReaction>
</comment>
<dbReference type="Gene3D" id="3.30.160.60">
    <property type="entry name" value="Classic Zinc Finger"/>
    <property type="match status" value="9"/>
</dbReference>
<evidence type="ECO:0000256" key="16">
    <source>
        <dbReference type="ARBA" id="ARBA00022737"/>
    </source>
</evidence>
<keyword evidence="21" id="KW-0238">DNA-binding</keyword>
<evidence type="ECO:0000256" key="31">
    <source>
        <dbReference type="ARBA" id="ARBA00052951"/>
    </source>
</evidence>
<feature type="domain" description="C2H2-type" evidence="44">
    <location>
        <begin position="561"/>
        <end position="588"/>
    </location>
</feature>
<evidence type="ECO:0000256" key="21">
    <source>
        <dbReference type="ARBA" id="ARBA00023125"/>
    </source>
</evidence>
<evidence type="ECO:0000256" key="41">
    <source>
        <dbReference type="ARBA" id="ARBA00082173"/>
    </source>
</evidence>
<dbReference type="InterPro" id="IPR019041">
    <property type="entry name" value="SSXRD_motif"/>
</dbReference>
<keyword evidence="20" id="KW-0805">Transcription regulation</keyword>
<proteinExistence type="inferred from homology"/>